<reference evidence="4" key="1">
    <citation type="journal article" date="2019" name="Int. J. Syst. Evol. Microbiol.">
        <title>The Global Catalogue of Microorganisms (GCM) 10K type strain sequencing project: providing services to taxonomists for standard genome sequencing and annotation.</title>
        <authorList>
            <consortium name="The Broad Institute Genomics Platform"/>
            <consortium name="The Broad Institute Genome Sequencing Center for Infectious Disease"/>
            <person name="Wu L."/>
            <person name="Ma J."/>
        </authorList>
    </citation>
    <scope>NUCLEOTIDE SEQUENCE [LARGE SCALE GENOMIC DNA]</scope>
    <source>
        <strain evidence="4">JCM 14902</strain>
    </source>
</reference>
<organism evidence="3 4">
    <name type="scientific">Microbacterium pumilum</name>
    <dbReference type="NCBI Taxonomy" id="344165"/>
    <lineage>
        <taxon>Bacteria</taxon>
        <taxon>Bacillati</taxon>
        <taxon>Actinomycetota</taxon>
        <taxon>Actinomycetes</taxon>
        <taxon>Micrococcales</taxon>
        <taxon>Microbacteriaceae</taxon>
        <taxon>Microbacterium</taxon>
    </lineage>
</organism>
<dbReference type="EMBL" id="BAAAOH010000001">
    <property type="protein sequence ID" value="GAA1978831.1"/>
    <property type="molecule type" value="Genomic_DNA"/>
</dbReference>
<gene>
    <name evidence="3" type="ORF">GCM10009777_10040</name>
</gene>
<evidence type="ECO:0000313" key="3">
    <source>
        <dbReference type="EMBL" id="GAA1978831.1"/>
    </source>
</evidence>
<comment type="similarity">
    <text evidence="1">Belongs to the short-chain dehydrogenases/reductases (SDR) family.</text>
</comment>
<sequence length="324" mass="34478">MHSDPAAPTALARWGVQMPELNGSVALVTGASDGVGFEIARALARAGAEVVMPVRNRAKGEGAAERIRESAPGSIVELRDLDLASFASVDGLVRTLETEGRPIDLFVANAGIVLLGDPMRHVSADGYELHFQTNFLGHAALTAGILPLLRAGDARVVLQCSLAANHFGIDLDDLQSERRYSALRAYASSKIALGLFGVELHRRCMLARWGLRVALSHPGIALTNIGPPALRNGTQWWNRAARALMERGALGQSAAEAASTALYALTAPDAVGGGLYGPSRPLHLSGPPRQQRVYRNLADSETAERLWAIMDSQLPTRFPVTADG</sequence>
<evidence type="ECO:0000256" key="2">
    <source>
        <dbReference type="ARBA" id="ARBA00023002"/>
    </source>
</evidence>
<dbReference type="InterPro" id="IPR020904">
    <property type="entry name" value="Sc_DH/Rdtase_CS"/>
</dbReference>
<dbReference type="Pfam" id="PF00106">
    <property type="entry name" value="adh_short"/>
    <property type="match status" value="1"/>
</dbReference>
<comment type="caution">
    <text evidence="3">The sequence shown here is derived from an EMBL/GenBank/DDBJ whole genome shotgun (WGS) entry which is preliminary data.</text>
</comment>
<dbReference type="NCBIfam" id="NF004513">
    <property type="entry name" value="PRK05854.1"/>
    <property type="match status" value="1"/>
</dbReference>
<evidence type="ECO:0000256" key="1">
    <source>
        <dbReference type="ARBA" id="ARBA00006484"/>
    </source>
</evidence>
<name>A0ABP5DGF6_9MICO</name>
<dbReference type="PANTHER" id="PTHR24320">
    <property type="entry name" value="RETINOL DEHYDROGENASE"/>
    <property type="match status" value="1"/>
</dbReference>
<accession>A0ABP5DGF6</accession>
<dbReference type="SUPFAM" id="SSF51735">
    <property type="entry name" value="NAD(P)-binding Rossmann-fold domains"/>
    <property type="match status" value="1"/>
</dbReference>
<dbReference type="PROSITE" id="PS00061">
    <property type="entry name" value="ADH_SHORT"/>
    <property type="match status" value="1"/>
</dbReference>
<dbReference type="PANTHER" id="PTHR24320:SF148">
    <property type="entry name" value="NAD(P)-BINDING ROSSMANN-FOLD SUPERFAMILY PROTEIN"/>
    <property type="match status" value="1"/>
</dbReference>
<protein>
    <submittedName>
        <fullName evidence="3">SDR family oxidoreductase</fullName>
    </submittedName>
</protein>
<evidence type="ECO:0000313" key="4">
    <source>
        <dbReference type="Proteomes" id="UP001500326"/>
    </source>
</evidence>
<proteinExistence type="inferred from homology"/>
<dbReference type="PRINTS" id="PR00081">
    <property type="entry name" value="GDHRDH"/>
</dbReference>
<keyword evidence="4" id="KW-1185">Reference proteome</keyword>
<keyword evidence="2" id="KW-0560">Oxidoreductase</keyword>
<dbReference type="RefSeq" id="WP_344059130.1">
    <property type="nucleotide sequence ID" value="NZ_BAAAOH010000001.1"/>
</dbReference>
<dbReference type="Proteomes" id="UP001500326">
    <property type="component" value="Unassembled WGS sequence"/>
</dbReference>
<dbReference type="InterPro" id="IPR002347">
    <property type="entry name" value="SDR_fam"/>
</dbReference>
<dbReference type="InterPro" id="IPR036291">
    <property type="entry name" value="NAD(P)-bd_dom_sf"/>
</dbReference>
<dbReference type="Gene3D" id="3.40.50.720">
    <property type="entry name" value="NAD(P)-binding Rossmann-like Domain"/>
    <property type="match status" value="1"/>
</dbReference>